<accession>A0A1U7LRD9</accession>
<feature type="region of interest" description="Disordered" evidence="1">
    <location>
        <begin position="1"/>
        <end position="36"/>
    </location>
</feature>
<proteinExistence type="predicted"/>
<comment type="caution">
    <text evidence="2">The sequence shown here is derived from an EMBL/GenBank/DDBJ whole genome shotgun (WGS) entry which is preliminary data.</text>
</comment>
<dbReference type="EMBL" id="LXFE01000467">
    <property type="protein sequence ID" value="OLL25236.1"/>
    <property type="molecule type" value="Genomic_DNA"/>
</dbReference>
<evidence type="ECO:0000313" key="2">
    <source>
        <dbReference type="EMBL" id="OLL25236.1"/>
    </source>
</evidence>
<dbReference type="AlphaFoldDB" id="A0A1U7LRD9"/>
<evidence type="ECO:0000313" key="3">
    <source>
        <dbReference type="Proteomes" id="UP000186594"/>
    </source>
</evidence>
<reference evidence="2 3" key="1">
    <citation type="submission" date="2016-04" db="EMBL/GenBank/DDBJ databases">
        <title>Evolutionary innovation and constraint leading to complex multicellularity in the Ascomycota.</title>
        <authorList>
            <person name="Cisse O."/>
            <person name="Nguyen A."/>
            <person name="Hewitt D.A."/>
            <person name="Jedd G."/>
            <person name="Stajich J.E."/>
        </authorList>
    </citation>
    <scope>NUCLEOTIDE SEQUENCE [LARGE SCALE GENOMIC DNA]</scope>
    <source>
        <strain evidence="2 3">DAH-3</strain>
    </source>
</reference>
<protein>
    <submittedName>
        <fullName evidence="2">Uncharacterized protein</fullName>
    </submittedName>
</protein>
<evidence type="ECO:0000256" key="1">
    <source>
        <dbReference type="SAM" id="MobiDB-lite"/>
    </source>
</evidence>
<dbReference type="Proteomes" id="UP000186594">
    <property type="component" value="Unassembled WGS sequence"/>
</dbReference>
<organism evidence="2 3">
    <name type="scientific">Neolecta irregularis (strain DAH-3)</name>
    <dbReference type="NCBI Taxonomy" id="1198029"/>
    <lineage>
        <taxon>Eukaryota</taxon>
        <taxon>Fungi</taxon>
        <taxon>Dikarya</taxon>
        <taxon>Ascomycota</taxon>
        <taxon>Taphrinomycotina</taxon>
        <taxon>Neolectales</taxon>
        <taxon>Neolectaceae</taxon>
        <taxon>Neolecta</taxon>
    </lineage>
</organism>
<name>A0A1U7LRD9_NEOID</name>
<sequence>MSNVSGTYSRYSNCRVGKRSEGNERYSNEKEKESDFDKRHINAEARERGRTEEWNTVYRKPNDVVRKYRLLSQSYSDLKERNKFLESQLVSTIAKAEDIKTQFVIANHPDNDIRDDKYYIDKINQLCGDIKQMAVKNFRRAPTILETTYFTNDKSNFCGWCENICGVSWRELQNEMIHNRSLRIALIRGWMMNVLWKSIFGPVVPLRSMHVSNGFEEVYNEMAKVDWDEARKWRKHYFKTLTTPDLVEREAVSIRHLAEWVTRDMALITGTNQSTMMNAAEKIISKALEVAFAARSDDGCVTISLSGGRMGMAESVESVGTHSMRSRKPITIKCNPGIYRSFDRQMRPIELKSISWMRSDVGGFSK</sequence>
<feature type="compositionally biased region" description="Basic and acidic residues" evidence="1">
    <location>
        <begin position="18"/>
        <end position="36"/>
    </location>
</feature>
<gene>
    <name evidence="2" type="ORF">NEOLI_001685</name>
</gene>
<keyword evidence="3" id="KW-1185">Reference proteome</keyword>
<feature type="compositionally biased region" description="Polar residues" evidence="1">
    <location>
        <begin position="1"/>
        <end position="12"/>
    </location>
</feature>